<name>A0A1S4C7X1_TOBAC</name>
<organism evidence="2">
    <name type="scientific">Nicotiana tabacum</name>
    <name type="common">Common tobacco</name>
    <dbReference type="NCBI Taxonomy" id="4097"/>
    <lineage>
        <taxon>Eukaryota</taxon>
        <taxon>Viridiplantae</taxon>
        <taxon>Streptophyta</taxon>
        <taxon>Embryophyta</taxon>
        <taxon>Tracheophyta</taxon>
        <taxon>Spermatophyta</taxon>
        <taxon>Magnoliopsida</taxon>
        <taxon>eudicotyledons</taxon>
        <taxon>Gunneridae</taxon>
        <taxon>Pentapetalae</taxon>
        <taxon>asterids</taxon>
        <taxon>lamiids</taxon>
        <taxon>Solanales</taxon>
        <taxon>Solanaceae</taxon>
        <taxon>Nicotianoideae</taxon>
        <taxon>Nicotianeae</taxon>
        <taxon>Nicotiana</taxon>
    </lineage>
</organism>
<evidence type="ECO:0000313" key="2">
    <source>
        <dbReference type="RefSeq" id="XP_016497201.1"/>
    </source>
</evidence>
<accession>A0A1S4C7X1</accession>
<dbReference type="AlphaFoldDB" id="A0A1S4C7X1"/>
<feature type="region of interest" description="Disordered" evidence="1">
    <location>
        <begin position="1"/>
        <end position="20"/>
    </location>
</feature>
<evidence type="ECO:0000256" key="1">
    <source>
        <dbReference type="SAM" id="MobiDB-lite"/>
    </source>
</evidence>
<feature type="compositionally biased region" description="Gly residues" evidence="1">
    <location>
        <begin position="1"/>
        <end position="10"/>
    </location>
</feature>
<dbReference type="InterPro" id="IPR036691">
    <property type="entry name" value="Endo/exonu/phosph_ase_sf"/>
</dbReference>
<protein>
    <submittedName>
        <fullName evidence="2">Craniofacial development protein 2-like</fullName>
    </submittedName>
</protein>
<gene>
    <name evidence="2" type="primary">LOC107816039</name>
</gene>
<proteinExistence type="predicted"/>
<dbReference type="PaxDb" id="4097-A0A1S4C7X1"/>
<dbReference type="KEGG" id="nta:107816039"/>
<reference evidence="2" key="1">
    <citation type="submission" date="2025-08" db="UniProtKB">
        <authorList>
            <consortium name="RefSeq"/>
        </authorList>
    </citation>
    <scope>IDENTIFICATION</scope>
</reference>
<dbReference type="Gene3D" id="3.60.10.10">
    <property type="entry name" value="Endonuclease/exonuclease/phosphatase"/>
    <property type="match status" value="1"/>
</dbReference>
<dbReference type="RefSeq" id="XP_016497201.1">
    <property type="nucleotide sequence ID" value="XM_016641715.1"/>
</dbReference>
<dbReference type="SUPFAM" id="SSF56219">
    <property type="entry name" value="DNase I-like"/>
    <property type="match status" value="1"/>
</dbReference>
<dbReference type="PANTHER" id="PTHR23227:SF67">
    <property type="entry name" value="CRANIOFACIAL DEVELOPMENT PROTEIN 2-LIKE"/>
    <property type="match status" value="1"/>
</dbReference>
<dbReference type="InterPro" id="IPR027124">
    <property type="entry name" value="Swc5/CFDP1/2"/>
</dbReference>
<dbReference type="OrthoDB" id="418748at2759"/>
<dbReference type="STRING" id="4097.A0A1S4C7X1"/>
<dbReference type="PANTHER" id="PTHR23227">
    <property type="entry name" value="BUCENTAUR RELATED"/>
    <property type="match status" value="1"/>
</dbReference>
<sequence>MSSGVAGAGTKGEKGDKGASRMRIGSCNIGTLTGKSVELGKILQERKINIACIQETRSVGTRARDVDGFKLWYSEGTGDKNGVGILVDRDLRELMVEVRRVKRQFWEDLDEVVRGIPHIEKLFNGRDFNGHIGADARGYDNVHGRFGFGDQNEGGSTLLDFASAFDLVISNSSFPKREEHLVIFWSSVAKTQIDYLLYRKCD</sequence>